<sequence>MVKKALLSIIILVTSYLIFNQVKKVNFNNKYEVGQPIDSLNNVIVFFNGGVGNVVQRNTCDGYNLGLEYQCVEFVKRYYYENYNHKMPDSYGHAISFYDNSLTDNKMNKQRNLTQFSNPSQFKPAIGDLIVMRGTLLNKYGHVAIVSNLFMDKLEIIQQNAGPFSSSREIFELTKNNDGQWEIKNERILGWLRK</sequence>
<dbReference type="SUPFAM" id="SSF54001">
    <property type="entry name" value="Cysteine proteinases"/>
    <property type="match status" value="1"/>
</dbReference>
<evidence type="ECO:0000313" key="2">
    <source>
        <dbReference type="EMBL" id="MBJ2174951.1"/>
    </source>
</evidence>
<feature type="domain" description="Peptidase C51" evidence="1">
    <location>
        <begin position="46"/>
        <end position="184"/>
    </location>
</feature>
<organism evidence="2 3">
    <name type="scientific">Aureibaculum flavum</name>
    <dbReference type="NCBI Taxonomy" id="2795986"/>
    <lineage>
        <taxon>Bacteria</taxon>
        <taxon>Pseudomonadati</taxon>
        <taxon>Bacteroidota</taxon>
        <taxon>Flavobacteriia</taxon>
        <taxon>Flavobacteriales</taxon>
        <taxon>Flavobacteriaceae</taxon>
        <taxon>Aureibaculum</taxon>
    </lineage>
</organism>
<name>A0ABS0WSQ4_9FLAO</name>
<dbReference type="PANTHER" id="PTHR30094:SF0">
    <property type="entry name" value="BIFUNCTIONAL GLUTATHIONYLSPERMIDINE SYNTHETASE_AMIDASE-RELATED"/>
    <property type="match status" value="1"/>
</dbReference>
<protein>
    <submittedName>
        <fullName evidence="2">CHAP domain-containing protein</fullName>
    </submittedName>
</protein>
<keyword evidence="3" id="KW-1185">Reference proteome</keyword>
<comment type="caution">
    <text evidence="2">The sequence shown here is derived from an EMBL/GenBank/DDBJ whole genome shotgun (WGS) entry which is preliminary data.</text>
</comment>
<dbReference type="Gene3D" id="3.90.1720.10">
    <property type="entry name" value="endopeptidase domain like (from Nostoc punctiforme)"/>
    <property type="match status" value="1"/>
</dbReference>
<dbReference type="PANTHER" id="PTHR30094">
    <property type="entry name" value="BIFUNCTIONAL GLUTATHIONYLSPERMIDINE SYNTHETASE/AMIDASE-RELATED"/>
    <property type="match status" value="1"/>
</dbReference>
<dbReference type="EMBL" id="JAEHFJ010000005">
    <property type="protein sequence ID" value="MBJ2174951.1"/>
    <property type="molecule type" value="Genomic_DNA"/>
</dbReference>
<gene>
    <name evidence="2" type="ORF">JBL43_11930</name>
</gene>
<accession>A0ABS0WSQ4</accession>
<reference evidence="2 3" key="1">
    <citation type="submission" date="2020-12" db="EMBL/GenBank/DDBJ databases">
        <title>Aureibaculum luteum sp. nov. and Aureibaculum flavum sp. nov., novel members of the family Flavobacteriaceae isolated from Antarctic intertidal sediments.</title>
        <authorList>
            <person name="He X."/>
            <person name="Zhang X."/>
        </authorList>
    </citation>
    <scope>NUCLEOTIDE SEQUENCE [LARGE SCALE GENOMIC DNA]</scope>
    <source>
        <strain evidence="2 3">A20</strain>
    </source>
</reference>
<evidence type="ECO:0000313" key="3">
    <source>
        <dbReference type="Proteomes" id="UP000623301"/>
    </source>
</evidence>
<dbReference type="PROSITE" id="PS50911">
    <property type="entry name" value="CHAP"/>
    <property type="match status" value="1"/>
</dbReference>
<proteinExistence type="predicted"/>
<dbReference type="Proteomes" id="UP000623301">
    <property type="component" value="Unassembled WGS sequence"/>
</dbReference>
<evidence type="ECO:0000259" key="1">
    <source>
        <dbReference type="PROSITE" id="PS50911"/>
    </source>
</evidence>
<dbReference type="InterPro" id="IPR007921">
    <property type="entry name" value="CHAP_dom"/>
</dbReference>
<dbReference type="InterPro" id="IPR038765">
    <property type="entry name" value="Papain-like_cys_pep_sf"/>
</dbReference>
<dbReference type="Pfam" id="PF05257">
    <property type="entry name" value="CHAP"/>
    <property type="match status" value="1"/>
</dbReference>
<dbReference type="InterPro" id="IPR051705">
    <property type="entry name" value="Gsp_Synthetase/Amidase"/>
</dbReference>
<dbReference type="RefSeq" id="WP_198841659.1">
    <property type="nucleotide sequence ID" value="NZ_JAEHFJ010000005.1"/>
</dbReference>